<evidence type="ECO:0000256" key="6">
    <source>
        <dbReference type="RuleBase" id="RU361157"/>
    </source>
</evidence>
<feature type="transmembrane region" description="Helical" evidence="6">
    <location>
        <begin position="622"/>
        <end position="644"/>
    </location>
</feature>
<keyword evidence="6" id="KW-1003">Cell membrane</keyword>
<feature type="transmembrane region" description="Helical" evidence="6">
    <location>
        <begin position="455"/>
        <end position="474"/>
    </location>
</feature>
<feature type="transmembrane region" description="Helical" evidence="6">
    <location>
        <begin position="514"/>
        <end position="533"/>
    </location>
</feature>
<dbReference type="PRINTS" id="PR00164">
    <property type="entry name" value="ABC2TRNSPORT"/>
</dbReference>
<feature type="domain" description="ABC transmembrane type-2" evidence="8">
    <location>
        <begin position="77"/>
        <end position="310"/>
    </location>
</feature>
<feature type="transmembrane region" description="Helical" evidence="6">
    <location>
        <begin position="169"/>
        <end position="190"/>
    </location>
</feature>
<comment type="subcellular location">
    <subcellularLocation>
        <location evidence="6">Cell membrane</location>
        <topology evidence="6">Multi-pass membrane protein</topology>
    </subcellularLocation>
    <subcellularLocation>
        <location evidence="1">Membrane</location>
        <topology evidence="1">Multi-pass membrane protein</topology>
    </subcellularLocation>
</comment>
<dbReference type="InterPro" id="IPR013525">
    <property type="entry name" value="ABC2_TM"/>
</dbReference>
<feature type="transmembrane region" description="Helical" evidence="6">
    <location>
        <begin position="113"/>
        <end position="131"/>
    </location>
</feature>
<dbReference type="InterPro" id="IPR000412">
    <property type="entry name" value="ABC_2_transport"/>
</dbReference>
<dbReference type="EMBL" id="JASODW010000003">
    <property type="protein sequence ID" value="MDK6274862.1"/>
    <property type="molecule type" value="Genomic_DNA"/>
</dbReference>
<evidence type="ECO:0000256" key="4">
    <source>
        <dbReference type="ARBA" id="ARBA00023136"/>
    </source>
</evidence>
<dbReference type="AlphaFoldDB" id="A0AAP4C6T9"/>
<dbReference type="InterPro" id="IPR047817">
    <property type="entry name" value="ABC2_TM_bact-type"/>
</dbReference>
<evidence type="ECO:0000259" key="8">
    <source>
        <dbReference type="PROSITE" id="PS51012"/>
    </source>
</evidence>
<name>A0AAP4C6T9_9MICC</name>
<dbReference type="Pfam" id="PF01061">
    <property type="entry name" value="ABC2_membrane"/>
    <property type="match status" value="2"/>
</dbReference>
<proteinExistence type="inferred from homology"/>
<comment type="caution">
    <text evidence="6">Lacks conserved residue(s) required for the propagation of feature annotation.</text>
</comment>
<keyword evidence="2 6" id="KW-0812">Transmembrane</keyword>
<dbReference type="RefSeq" id="WP_285332795.1">
    <property type="nucleotide sequence ID" value="NZ_CALUAG010000024.1"/>
</dbReference>
<feature type="transmembrane region" description="Helical" evidence="6">
    <location>
        <begin position="539"/>
        <end position="562"/>
    </location>
</feature>
<feature type="transmembrane region" description="Helical" evidence="6">
    <location>
        <begin position="77"/>
        <end position="101"/>
    </location>
</feature>
<dbReference type="InterPro" id="IPR051784">
    <property type="entry name" value="Nod_factor_ABC_transporter"/>
</dbReference>
<feature type="compositionally biased region" description="Low complexity" evidence="7">
    <location>
        <begin position="9"/>
        <end position="21"/>
    </location>
</feature>
<dbReference type="Proteomes" id="UP001240483">
    <property type="component" value="Unassembled WGS sequence"/>
</dbReference>
<dbReference type="GO" id="GO:0140359">
    <property type="term" value="F:ABC-type transporter activity"/>
    <property type="evidence" value="ECO:0007669"/>
    <property type="project" value="InterPro"/>
</dbReference>
<dbReference type="GO" id="GO:0046677">
    <property type="term" value="P:response to antibiotic"/>
    <property type="evidence" value="ECO:0007669"/>
    <property type="project" value="UniProtKB-KW"/>
</dbReference>
<evidence type="ECO:0000313" key="9">
    <source>
        <dbReference type="EMBL" id="MDK6274862.1"/>
    </source>
</evidence>
<comment type="caution">
    <text evidence="9">The sequence shown here is derived from an EMBL/GenBank/DDBJ whole genome shotgun (WGS) entry which is preliminary data.</text>
</comment>
<accession>A0AAP4C6T9</accession>
<dbReference type="PANTHER" id="PTHR43229:SF2">
    <property type="entry name" value="NODULATION PROTEIN J"/>
    <property type="match status" value="1"/>
</dbReference>
<reference evidence="9" key="1">
    <citation type="submission" date="2023-05" db="EMBL/GenBank/DDBJ databases">
        <title>Cataloging the Phylogenetic Diversity of Human Bladder Bacteria.</title>
        <authorList>
            <person name="Du J."/>
        </authorList>
    </citation>
    <scope>NUCLEOTIDE SEQUENCE</scope>
    <source>
        <strain evidence="9">UMB9978</strain>
    </source>
</reference>
<keyword evidence="3 6" id="KW-1133">Transmembrane helix</keyword>
<evidence type="ECO:0000256" key="7">
    <source>
        <dbReference type="SAM" id="MobiDB-lite"/>
    </source>
</evidence>
<gene>
    <name evidence="9" type="ORF">QP116_03760</name>
</gene>
<feature type="transmembrane region" description="Helical" evidence="6">
    <location>
        <begin position="196"/>
        <end position="217"/>
    </location>
</feature>
<dbReference type="GO" id="GO:0043190">
    <property type="term" value="C:ATP-binding cassette (ABC) transporter complex"/>
    <property type="evidence" value="ECO:0007669"/>
    <property type="project" value="InterPro"/>
</dbReference>
<evidence type="ECO:0000256" key="5">
    <source>
        <dbReference type="ARBA" id="ARBA00023251"/>
    </source>
</evidence>
<feature type="transmembrane region" description="Helical" evidence="6">
    <location>
        <begin position="417"/>
        <end position="443"/>
    </location>
</feature>
<dbReference type="PROSITE" id="PS51012">
    <property type="entry name" value="ABC_TM2"/>
    <property type="match status" value="2"/>
</dbReference>
<protein>
    <recommendedName>
        <fullName evidence="6">Transport permease protein</fullName>
    </recommendedName>
</protein>
<evidence type="ECO:0000256" key="2">
    <source>
        <dbReference type="ARBA" id="ARBA00022692"/>
    </source>
</evidence>
<comment type="similarity">
    <text evidence="6">Belongs to the ABC-2 integral membrane protein family.</text>
</comment>
<evidence type="ECO:0000256" key="1">
    <source>
        <dbReference type="ARBA" id="ARBA00004141"/>
    </source>
</evidence>
<keyword evidence="5" id="KW-0046">Antibiotic resistance</keyword>
<dbReference type="PANTHER" id="PTHR43229">
    <property type="entry name" value="NODULATION PROTEIN J"/>
    <property type="match status" value="1"/>
</dbReference>
<feature type="domain" description="ABC transmembrane type-2" evidence="8">
    <location>
        <begin position="418"/>
        <end position="647"/>
    </location>
</feature>
<feature type="transmembrane region" description="Helical" evidence="6">
    <location>
        <begin position="569"/>
        <end position="587"/>
    </location>
</feature>
<feature type="transmembrane region" description="Helical" evidence="6">
    <location>
        <begin position="229"/>
        <end position="248"/>
    </location>
</feature>
<evidence type="ECO:0000313" key="10">
    <source>
        <dbReference type="Proteomes" id="UP001240483"/>
    </source>
</evidence>
<feature type="transmembrane region" description="Helical" evidence="6">
    <location>
        <begin position="283"/>
        <end position="303"/>
    </location>
</feature>
<organism evidence="9 10">
    <name type="scientific">Pseudoglutamicibacter cumminsii</name>
    <dbReference type="NCBI Taxonomy" id="156979"/>
    <lineage>
        <taxon>Bacteria</taxon>
        <taxon>Bacillati</taxon>
        <taxon>Actinomycetota</taxon>
        <taxon>Actinomycetes</taxon>
        <taxon>Micrococcales</taxon>
        <taxon>Micrococcaceae</taxon>
        <taxon>Pseudoglutamicibacter</taxon>
    </lineage>
</organism>
<keyword evidence="6" id="KW-0813">Transport</keyword>
<feature type="region of interest" description="Disordered" evidence="7">
    <location>
        <begin position="1"/>
        <end position="21"/>
    </location>
</feature>
<keyword evidence="4 6" id="KW-0472">Membrane</keyword>
<evidence type="ECO:0000256" key="3">
    <source>
        <dbReference type="ARBA" id="ARBA00022989"/>
    </source>
</evidence>
<sequence length="650" mass="70267">MTDSRNPHATDAVAAGASATGTSAVGTAATGADVIERREPITGPTEQGDRSARKVARAGSWYFAEYLFRGMRRYIDVILADSVGTPLMYLVTLGVGLGAVLTNNQTSFDGVPYITFIAGALAATMAVGIAMEEMTFPVMGGFKWNRTYYGPQVTPITPQQIARGTVIAVSIRVVAQTVLLLLILAAFGAIHSLSSVLVIVFSTIAALAFGLPCMAFAAGIFQERGQFSVIIRFIFMPMFLFSGTFYPLEHLPIYLQWIGWVSPIWHATELNRWAIYGHEVEPWMFPVHLGVMIVVAVIAFLIAQTRYYRRLRGEKVKTRVWGARAAKKTMASMAPAGTSGEAGDPYAVGYGSRGVGSDGAYEDSAPSAAAAAQAPGAAQAALSRVSKPRRRWLSNLYGRNAKAVMERSWMATKNSTWIVIVTGFAEPVLYLASLGFGLGVVISGVEGPGGQTMSYAAYIAPGLLAVSAMNGALMDTNNMFFKLRYAKLYRVMLNTSLGPMDVAIGEITMAMIRGFIYSLGFYLIAAAAGLVGWGSGLLMIPAAVLIAFGFAAVFMAITTWFTRFQHLDWLNLVVQPLTLFSATFFPLDVYPQAVQAVIASLPLWHGVDLLRMLATSTFTIDILWHVLYFVVMAVAGLTVATMRFKKMFLT</sequence>